<accession>A0A2I0ALJ5</accession>
<organism evidence="2 3">
    <name type="scientific">Apostasia shenzhenica</name>
    <dbReference type="NCBI Taxonomy" id="1088818"/>
    <lineage>
        <taxon>Eukaryota</taxon>
        <taxon>Viridiplantae</taxon>
        <taxon>Streptophyta</taxon>
        <taxon>Embryophyta</taxon>
        <taxon>Tracheophyta</taxon>
        <taxon>Spermatophyta</taxon>
        <taxon>Magnoliopsida</taxon>
        <taxon>Liliopsida</taxon>
        <taxon>Asparagales</taxon>
        <taxon>Orchidaceae</taxon>
        <taxon>Apostasioideae</taxon>
        <taxon>Apostasia</taxon>
    </lineage>
</organism>
<evidence type="ECO:0000313" key="3">
    <source>
        <dbReference type="Proteomes" id="UP000236161"/>
    </source>
</evidence>
<keyword evidence="3" id="KW-1185">Reference proteome</keyword>
<name>A0A2I0ALJ5_9ASPA</name>
<dbReference type="EMBL" id="KZ451973">
    <property type="protein sequence ID" value="PKA56438.1"/>
    <property type="molecule type" value="Genomic_DNA"/>
</dbReference>
<protein>
    <recommendedName>
        <fullName evidence="4">Cystatin domain-containing protein</fullName>
    </recommendedName>
</protein>
<evidence type="ECO:0008006" key="4">
    <source>
        <dbReference type="Google" id="ProtNLM"/>
    </source>
</evidence>
<evidence type="ECO:0000313" key="2">
    <source>
        <dbReference type="EMBL" id="PKA56438.1"/>
    </source>
</evidence>
<keyword evidence="1" id="KW-0732">Signal</keyword>
<gene>
    <name evidence="2" type="ORF">AXF42_Ash014941</name>
</gene>
<sequence length="165" mass="17698">MAPPPTVLLLAAALAVVILSATAGARKPAAAVPFSGRDGSRAGRIMSDVSNDPNGFVDEDQLSESLGKFTVDHANEAIRLEANWVKNRDNSAILVYEEVVTANIGELDKKGKRRCVLLVKAVGKKSGKEVLIRAHIIVDEHAIADSSKYTMAAWNYEGRPDGMND</sequence>
<reference evidence="2 3" key="1">
    <citation type="journal article" date="2017" name="Nature">
        <title>The Apostasia genome and the evolution of orchids.</title>
        <authorList>
            <person name="Zhang G.Q."/>
            <person name="Liu K.W."/>
            <person name="Li Z."/>
            <person name="Lohaus R."/>
            <person name="Hsiao Y.Y."/>
            <person name="Niu S.C."/>
            <person name="Wang J.Y."/>
            <person name="Lin Y.C."/>
            <person name="Xu Q."/>
            <person name="Chen L.J."/>
            <person name="Yoshida K."/>
            <person name="Fujiwara S."/>
            <person name="Wang Z.W."/>
            <person name="Zhang Y.Q."/>
            <person name="Mitsuda N."/>
            <person name="Wang M."/>
            <person name="Liu G.H."/>
            <person name="Pecoraro L."/>
            <person name="Huang H.X."/>
            <person name="Xiao X.J."/>
            <person name="Lin M."/>
            <person name="Wu X.Y."/>
            <person name="Wu W.L."/>
            <person name="Chen Y.Y."/>
            <person name="Chang S.B."/>
            <person name="Sakamoto S."/>
            <person name="Ohme-Takagi M."/>
            <person name="Yagi M."/>
            <person name="Zeng S.J."/>
            <person name="Shen C.Y."/>
            <person name="Yeh C.M."/>
            <person name="Luo Y.B."/>
            <person name="Tsai W.C."/>
            <person name="Van de Peer Y."/>
            <person name="Liu Z.J."/>
        </authorList>
    </citation>
    <scope>NUCLEOTIDE SEQUENCE [LARGE SCALE GENOMIC DNA]</scope>
    <source>
        <strain evidence="3">cv. Shenzhen</strain>
        <tissue evidence="2">Stem</tissue>
    </source>
</reference>
<dbReference type="AlphaFoldDB" id="A0A2I0ALJ5"/>
<proteinExistence type="predicted"/>
<dbReference type="Proteomes" id="UP000236161">
    <property type="component" value="Unassembled WGS sequence"/>
</dbReference>
<feature type="chain" id="PRO_5014161062" description="Cystatin domain-containing protein" evidence="1">
    <location>
        <begin position="26"/>
        <end position="165"/>
    </location>
</feature>
<feature type="signal peptide" evidence="1">
    <location>
        <begin position="1"/>
        <end position="25"/>
    </location>
</feature>
<evidence type="ECO:0000256" key="1">
    <source>
        <dbReference type="SAM" id="SignalP"/>
    </source>
</evidence>